<evidence type="ECO:0000256" key="5">
    <source>
        <dbReference type="ARBA" id="ARBA00022989"/>
    </source>
</evidence>
<name>A0A061QVV7_9CHLO</name>
<dbReference type="GO" id="GO:0006813">
    <property type="term" value="P:potassium ion transport"/>
    <property type="evidence" value="ECO:0007669"/>
    <property type="project" value="InterPro"/>
</dbReference>
<evidence type="ECO:0000256" key="1">
    <source>
        <dbReference type="ARBA" id="ARBA00004127"/>
    </source>
</evidence>
<evidence type="ECO:0000256" key="3">
    <source>
        <dbReference type="ARBA" id="ARBA00022448"/>
    </source>
</evidence>
<evidence type="ECO:0000256" key="4">
    <source>
        <dbReference type="ARBA" id="ARBA00022692"/>
    </source>
</evidence>
<sequence>MTSKTQQRKGTFRFGNWVLFISCGLCFFVNAIFLQHIFALSSENKRLRSELTFPSSVWPGLGVADHAFCPAFGASLGDSSEVSDDGAWVPVIRWATGTTLVAGILAISLLLHNLDRLPHFVNVRIVRVLGGLPPETTRSEDGASALSKLIAYRMDRWFSTNPYSKTLALLYLTVAMIVAGGLGIFALSSTSLDDAIWEAIVGVGLDWTFPSDANPEDHDTSLRVVVVRLMGLVISVGGMLVTALMLGIVSDAISDKVDQMKKGKSDVLETDHTLILGWSDKMFALLGELANANESIGGGAIVILSERDKEVMEEDINSQGIDLRGSRVVCRSGNPLLASDLNKVSVRSARSIVILAHQLTDDTSADMADACSLRIVMSLMSIQTNFPGSLRGHIVAEVCDIDNEPLLKMVAGSHRLETVVAHDVIGRLMIQSRRQPGLASVWEDLLGFEGNEFYLQSWPELTGRTFGRVLLSFPEAVPIGVLHVKGDIVLNPSDEYPLAEGDQVIVLAEDDDTYLPTAEPHRVGPQPRLPPYEEMPIKERILFLGWRRDMDDMIGTLDEFVVSGSELWLYSNVPLADRREILRKGGLCPEKLRNLKLIYDEEVLLGEATDRNSLARVRPERFSTVLILAEEDSRSGRIADADSHALATLLLVRDLQWQNSQAGSGPPEVDAAQRPWYDRLKHRGPMHDCMVISEILDSRTRHLISELNVGEYVMSNEIVSMALAMVSESAAVNRILKELFTEIGNELYVHSAKRYIYPREKVSFFDIVARARQRNEIVVGYKLRSSQRPILNPPQKHERNLTLAGTEQVVVLAEEDVLLMRALASSSGPLTPQSSRFSRVLQTRGIQRQTSTRQDKEFDLYSESSWMLNDDHETLTLLGSAVDLLRNSSGAGFGVSK</sequence>
<dbReference type="GO" id="GO:0012505">
    <property type="term" value="C:endomembrane system"/>
    <property type="evidence" value="ECO:0007669"/>
    <property type="project" value="UniProtKB-SubCell"/>
</dbReference>
<gene>
    <name evidence="10" type="ORF">TSPGSL018_17515</name>
</gene>
<dbReference type="InterPro" id="IPR044849">
    <property type="entry name" value="CASTOR/POLLUX/SYM8-like"/>
</dbReference>
<feature type="domain" description="RCK N-terminal" evidence="9">
    <location>
        <begin position="270"/>
        <end position="420"/>
    </location>
</feature>
<comment type="similarity">
    <text evidence="2">Belongs to the castor/pollux (TC 1.A.1.23) family.</text>
</comment>
<accession>A0A061QVV7</accession>
<keyword evidence="6" id="KW-0406">Ion transport</keyword>
<keyword evidence="7 8" id="KW-0472">Membrane</keyword>
<dbReference type="Pfam" id="PF22614">
    <property type="entry name" value="Slo-like_RCK"/>
    <property type="match status" value="1"/>
</dbReference>
<comment type="subcellular location">
    <subcellularLocation>
        <location evidence="1">Endomembrane system</location>
        <topology evidence="1">Multi-pass membrane protein</topology>
    </subcellularLocation>
</comment>
<evidence type="ECO:0000256" key="8">
    <source>
        <dbReference type="SAM" id="Phobius"/>
    </source>
</evidence>
<feature type="transmembrane region" description="Helical" evidence="8">
    <location>
        <begin position="12"/>
        <end position="38"/>
    </location>
</feature>
<dbReference type="PANTHER" id="PTHR31563:SF10">
    <property type="entry name" value="ION CHANNEL POLLUX-RELATED"/>
    <property type="match status" value="1"/>
</dbReference>
<feature type="transmembrane region" description="Helical" evidence="8">
    <location>
        <begin position="229"/>
        <end position="253"/>
    </location>
</feature>
<evidence type="ECO:0000256" key="7">
    <source>
        <dbReference type="ARBA" id="ARBA00023136"/>
    </source>
</evidence>
<feature type="transmembrane region" description="Helical" evidence="8">
    <location>
        <begin position="91"/>
        <end position="111"/>
    </location>
</feature>
<keyword evidence="3" id="KW-0813">Transport</keyword>
<reference evidence="10" key="1">
    <citation type="submission" date="2014-05" db="EMBL/GenBank/DDBJ databases">
        <title>The transcriptome of the halophilic microalga Tetraselmis sp. GSL018 isolated from the Great Salt Lake, Utah.</title>
        <authorList>
            <person name="Jinkerson R.E."/>
            <person name="D'Adamo S."/>
            <person name="Posewitz M.C."/>
        </authorList>
    </citation>
    <scope>NUCLEOTIDE SEQUENCE</scope>
    <source>
        <strain evidence="10">GSL018</strain>
    </source>
</reference>
<dbReference type="Pfam" id="PF06241">
    <property type="entry name" value="Castor_Poll_mid"/>
    <property type="match status" value="1"/>
</dbReference>
<proteinExistence type="inferred from homology"/>
<evidence type="ECO:0000259" key="9">
    <source>
        <dbReference type="PROSITE" id="PS51201"/>
    </source>
</evidence>
<protein>
    <submittedName>
        <fullName evidence="10">Ion channel pollux</fullName>
    </submittedName>
</protein>
<dbReference type="EMBL" id="GBEZ01022006">
    <property type="protein sequence ID" value="JAC64792.1"/>
    <property type="molecule type" value="Transcribed_RNA"/>
</dbReference>
<evidence type="ECO:0000313" key="10">
    <source>
        <dbReference type="EMBL" id="JAC64792.1"/>
    </source>
</evidence>
<evidence type="ECO:0000256" key="2">
    <source>
        <dbReference type="ARBA" id="ARBA00008577"/>
    </source>
</evidence>
<organism evidence="10">
    <name type="scientific">Tetraselmis sp. GSL018</name>
    <dbReference type="NCBI Taxonomy" id="582737"/>
    <lineage>
        <taxon>Eukaryota</taxon>
        <taxon>Viridiplantae</taxon>
        <taxon>Chlorophyta</taxon>
        <taxon>core chlorophytes</taxon>
        <taxon>Chlorodendrophyceae</taxon>
        <taxon>Chlorodendrales</taxon>
        <taxon>Chlorodendraceae</taxon>
        <taxon>Tetraselmis</taxon>
    </lineage>
</organism>
<evidence type="ECO:0000256" key="6">
    <source>
        <dbReference type="ARBA" id="ARBA00023065"/>
    </source>
</evidence>
<dbReference type="PANTHER" id="PTHR31563">
    <property type="entry name" value="ION CHANNEL POLLUX-RELATED"/>
    <property type="match status" value="1"/>
</dbReference>
<dbReference type="InterPro" id="IPR003148">
    <property type="entry name" value="RCK_N"/>
</dbReference>
<dbReference type="PROSITE" id="PS51201">
    <property type="entry name" value="RCK_N"/>
    <property type="match status" value="1"/>
</dbReference>
<dbReference type="InterPro" id="IPR010420">
    <property type="entry name" value="CASTOR/POLLUX/SYM8_dom"/>
</dbReference>
<dbReference type="Gene3D" id="3.40.50.720">
    <property type="entry name" value="NAD(P)-binding Rossmann-like Domain"/>
    <property type="match status" value="2"/>
</dbReference>
<dbReference type="AlphaFoldDB" id="A0A061QVV7"/>
<keyword evidence="5 8" id="KW-1133">Transmembrane helix</keyword>
<keyword evidence="4 8" id="KW-0812">Transmembrane</keyword>
<feature type="transmembrane region" description="Helical" evidence="8">
    <location>
        <begin position="166"/>
        <end position="187"/>
    </location>
</feature>